<proteinExistence type="predicted"/>
<dbReference type="InterPro" id="IPR022025">
    <property type="entry name" value="Amidoligase_2"/>
</dbReference>
<protein>
    <submittedName>
        <fullName evidence="1">Uu.00g013320.m01.CDS01</fullName>
    </submittedName>
</protein>
<evidence type="ECO:0000313" key="2">
    <source>
        <dbReference type="Proteomes" id="UP001295740"/>
    </source>
</evidence>
<sequence>MRWLSDVLVGYDEDSTAFKYLVRNEIIDQLRARDIKAIRTSERASIRTRPGGKWGDRLADLEAFDNENDAILDAWIGSYARDQSLSQEDNIGAAADILQEQFINYHTDNGIHPHRTRPGTLDKTRHRIPDFLVGFSDAEGAAVAEKWRQEMGKEIEQQKEDELKREGRETDPNCVKFDHGKPIYRTWTCESDSTVNVRNVKLSDYRLPAEYISDYLADQQDIELPNLYKWFSAEIRSPILDYDHVKTFPSITEVCAALQDTLRIHKPMSAVGSGLHIHIGQEAGWSLLTLKRFVTLWLLLEASFEHLHRIDRSQPATNTYCRPLRIYSYLAQSMEEENIDAYAQYQSTPNSQGYRERKDVFSRHVPERSVVADIFNLLQCVWHYENISHLVDAMGMSEVGDKGGSSCVRFRLNGDETTDRASASWTQTIEFGLMQGTLDANHIQRWMRICHRLVVFSRDTTPAAFTTAVQAIGGGGATSPNDVARALGFDTADLQ</sequence>
<evidence type="ECO:0000313" key="1">
    <source>
        <dbReference type="EMBL" id="CAJ2513213.1"/>
    </source>
</evidence>
<dbReference type="EMBL" id="CAUWAG010000020">
    <property type="protein sequence ID" value="CAJ2513213.1"/>
    <property type="molecule type" value="Genomic_DNA"/>
</dbReference>
<reference evidence="1" key="1">
    <citation type="submission" date="2023-10" db="EMBL/GenBank/DDBJ databases">
        <authorList>
            <person name="Hackl T."/>
        </authorList>
    </citation>
    <scope>NUCLEOTIDE SEQUENCE</scope>
</reference>
<dbReference type="PANTHER" id="PTHR36847">
    <property type="entry name" value="AMIDOLIGASE ENZYME"/>
    <property type="match status" value="1"/>
</dbReference>
<comment type="caution">
    <text evidence="1">The sequence shown here is derived from an EMBL/GenBank/DDBJ whole genome shotgun (WGS) entry which is preliminary data.</text>
</comment>
<keyword evidence="2" id="KW-1185">Reference proteome</keyword>
<dbReference type="AlphaFoldDB" id="A0AAI8VZC4"/>
<gene>
    <name evidence="1" type="ORF">KHLLAP_LOCUS13681</name>
</gene>
<dbReference type="Proteomes" id="UP001295740">
    <property type="component" value="Unassembled WGS sequence"/>
</dbReference>
<dbReference type="Pfam" id="PF12224">
    <property type="entry name" value="Amidoligase_2"/>
    <property type="match status" value="1"/>
</dbReference>
<accession>A0AAI8VZC4</accession>
<name>A0AAI8VZC4_9PEZI</name>
<organism evidence="1 2">
    <name type="scientific">Anthostomella pinea</name>
    <dbReference type="NCBI Taxonomy" id="933095"/>
    <lineage>
        <taxon>Eukaryota</taxon>
        <taxon>Fungi</taxon>
        <taxon>Dikarya</taxon>
        <taxon>Ascomycota</taxon>
        <taxon>Pezizomycotina</taxon>
        <taxon>Sordariomycetes</taxon>
        <taxon>Xylariomycetidae</taxon>
        <taxon>Xylariales</taxon>
        <taxon>Xylariaceae</taxon>
        <taxon>Anthostomella</taxon>
    </lineage>
</organism>
<dbReference type="PANTHER" id="PTHR36847:SF1">
    <property type="entry name" value="AMIDOLIGASE ENZYME"/>
    <property type="match status" value="1"/>
</dbReference>